<dbReference type="PROSITE" id="PS50943">
    <property type="entry name" value="HTH_CROC1"/>
    <property type="match status" value="1"/>
</dbReference>
<name>A0A521D2F2_9SPHI</name>
<dbReference type="Proteomes" id="UP000315971">
    <property type="component" value="Unassembled WGS sequence"/>
</dbReference>
<proteinExistence type="predicted"/>
<dbReference type="RefSeq" id="WP_142603792.1">
    <property type="nucleotide sequence ID" value="NZ_FXSZ01000005.1"/>
</dbReference>
<dbReference type="Gene3D" id="1.10.260.40">
    <property type="entry name" value="lambda repressor-like DNA-binding domains"/>
    <property type="match status" value="1"/>
</dbReference>
<dbReference type="OrthoDB" id="3831186at2"/>
<dbReference type="GO" id="GO:0003677">
    <property type="term" value="F:DNA binding"/>
    <property type="evidence" value="ECO:0007669"/>
    <property type="project" value="UniProtKB-KW"/>
</dbReference>
<reference evidence="3 4" key="1">
    <citation type="submission" date="2017-05" db="EMBL/GenBank/DDBJ databases">
        <authorList>
            <person name="Varghese N."/>
            <person name="Submissions S."/>
        </authorList>
    </citation>
    <scope>NUCLEOTIDE SEQUENCE [LARGE SCALE GENOMIC DNA]</scope>
    <source>
        <strain evidence="3 4">DSM 21342</strain>
    </source>
</reference>
<gene>
    <name evidence="3" type="ORF">SAMN06265350_105185</name>
</gene>
<evidence type="ECO:0000256" key="1">
    <source>
        <dbReference type="ARBA" id="ARBA00023125"/>
    </source>
</evidence>
<dbReference type="SMART" id="SM00530">
    <property type="entry name" value="HTH_XRE"/>
    <property type="match status" value="1"/>
</dbReference>
<keyword evidence="4" id="KW-1185">Reference proteome</keyword>
<evidence type="ECO:0000313" key="4">
    <source>
        <dbReference type="Proteomes" id="UP000315971"/>
    </source>
</evidence>
<sequence>MVYLDSNIKLLRKRAKKSQGDLAEQLGVSRAVLNSYENRIANPPLELLVKISRHFGLSVDVLLKTDLAKLHELQLRQLEASEGSKMVNG</sequence>
<dbReference type="EMBL" id="FXSZ01000005">
    <property type="protein sequence ID" value="SMO65832.1"/>
    <property type="molecule type" value="Genomic_DNA"/>
</dbReference>
<protein>
    <submittedName>
        <fullName evidence="3">DNA-binding transcriptional regulator, XRE-family HTH domain</fullName>
    </submittedName>
</protein>
<dbReference type="AlphaFoldDB" id="A0A521D2F2"/>
<evidence type="ECO:0000313" key="3">
    <source>
        <dbReference type="EMBL" id="SMO65832.1"/>
    </source>
</evidence>
<dbReference type="PANTHER" id="PTHR46558">
    <property type="entry name" value="TRACRIPTIONAL REGULATORY PROTEIN-RELATED-RELATED"/>
    <property type="match status" value="1"/>
</dbReference>
<organism evidence="3 4">
    <name type="scientific">Solitalea koreensis</name>
    <dbReference type="NCBI Taxonomy" id="543615"/>
    <lineage>
        <taxon>Bacteria</taxon>
        <taxon>Pseudomonadati</taxon>
        <taxon>Bacteroidota</taxon>
        <taxon>Sphingobacteriia</taxon>
        <taxon>Sphingobacteriales</taxon>
        <taxon>Sphingobacteriaceae</taxon>
        <taxon>Solitalea</taxon>
    </lineage>
</organism>
<dbReference type="Pfam" id="PF01381">
    <property type="entry name" value="HTH_3"/>
    <property type="match status" value="1"/>
</dbReference>
<dbReference type="InterPro" id="IPR010982">
    <property type="entry name" value="Lambda_DNA-bd_dom_sf"/>
</dbReference>
<dbReference type="PANTHER" id="PTHR46558:SF4">
    <property type="entry name" value="DNA-BIDING PHAGE PROTEIN"/>
    <property type="match status" value="1"/>
</dbReference>
<keyword evidence="1 3" id="KW-0238">DNA-binding</keyword>
<evidence type="ECO:0000259" key="2">
    <source>
        <dbReference type="PROSITE" id="PS50943"/>
    </source>
</evidence>
<feature type="domain" description="HTH cro/C1-type" evidence="2">
    <location>
        <begin position="8"/>
        <end position="62"/>
    </location>
</feature>
<dbReference type="CDD" id="cd00093">
    <property type="entry name" value="HTH_XRE"/>
    <property type="match status" value="1"/>
</dbReference>
<dbReference type="SUPFAM" id="SSF47413">
    <property type="entry name" value="lambda repressor-like DNA-binding domains"/>
    <property type="match status" value="1"/>
</dbReference>
<accession>A0A521D2F2</accession>
<dbReference type="InterPro" id="IPR001387">
    <property type="entry name" value="Cro/C1-type_HTH"/>
</dbReference>